<keyword evidence="12" id="KW-0511">Multifunctional enzyme</keyword>
<dbReference type="UniPathway" id="UPA00275">
    <property type="reaction ID" value="UER00401"/>
</dbReference>
<feature type="binding site" evidence="17">
    <location>
        <position position="224"/>
    </location>
    <ligand>
        <name>NADP(+)</name>
        <dbReference type="ChEBI" id="CHEBI:58349"/>
    </ligand>
</feature>
<dbReference type="SUPFAM" id="SSF53927">
    <property type="entry name" value="Cytidine deaminase-like"/>
    <property type="match status" value="1"/>
</dbReference>
<dbReference type="EC" id="1.1.1.193" evidence="15"/>
<feature type="binding site" evidence="18">
    <location>
        <position position="76"/>
    </location>
    <ligand>
        <name>Zn(2+)</name>
        <dbReference type="ChEBI" id="CHEBI:29105"/>
        <note>catalytic</note>
    </ligand>
</feature>
<evidence type="ECO:0000313" key="20">
    <source>
        <dbReference type="EMBL" id="PNL91177.1"/>
    </source>
</evidence>
<comment type="caution">
    <text evidence="20">The sequence shown here is derived from an EMBL/GenBank/DDBJ whole genome shotgun (WGS) entry which is preliminary data.</text>
</comment>
<dbReference type="InterPro" id="IPR011549">
    <property type="entry name" value="RibD_C"/>
</dbReference>
<sequence length="364" mass="39946">MKDYMQEALDLANLGQGWTRSNPMVGAVIVKNSQIIGRGYHQQYGGLHAEREALKDANEQGHDVKGATMYVTLEPCCHFGKTPPCTQAIIEAGIEKVVVAATDPNPLVAGKGIQELRSHHIEVETGLLAEESEDLNRKFNYFMPHQKPYVTMKYAMTLDGRTAAYTGDSQWITNNIAREHVHYQRHSNQAIMVGIGTALADNPSLTVRIDDFEGINPIRIVCDSSLKLPLNSQLVKTAKETPTIIATINQNPQDHQAYQAAGCQLLVVNAKNDKVDLVDLITQLGQQGIQSIYVEGGSRLNASLLEAGLIQEIHTYIGPKVIGGFDQYSPISGFGFPHMDQALTSYIQAITPLGQDLLIESRVD</sequence>
<feature type="binding site" evidence="17">
    <location>
        <position position="208"/>
    </location>
    <ligand>
        <name>substrate</name>
    </ligand>
</feature>
<evidence type="ECO:0000256" key="15">
    <source>
        <dbReference type="PIRNR" id="PIRNR006769"/>
    </source>
</evidence>
<comment type="similarity">
    <text evidence="4 15">In the N-terminal section; belongs to the cytidine and deoxycytidylate deaminase family.</text>
</comment>
<evidence type="ECO:0000256" key="10">
    <source>
        <dbReference type="ARBA" id="ARBA00022857"/>
    </source>
</evidence>
<dbReference type="PROSITE" id="PS51747">
    <property type="entry name" value="CYT_DCMP_DEAMINASES_2"/>
    <property type="match status" value="1"/>
</dbReference>
<comment type="catalytic activity">
    <reaction evidence="14 15">
        <text>2,5-diamino-6-hydroxy-4-(5-phosphoribosylamino)-pyrimidine + H2O + H(+) = 5-amino-6-(5-phospho-D-ribosylamino)uracil + NH4(+)</text>
        <dbReference type="Rhea" id="RHEA:21868"/>
        <dbReference type="ChEBI" id="CHEBI:15377"/>
        <dbReference type="ChEBI" id="CHEBI:15378"/>
        <dbReference type="ChEBI" id="CHEBI:28938"/>
        <dbReference type="ChEBI" id="CHEBI:58453"/>
        <dbReference type="ChEBI" id="CHEBI:58614"/>
        <dbReference type="EC" id="3.5.4.26"/>
    </reaction>
</comment>
<dbReference type="InterPro" id="IPR050765">
    <property type="entry name" value="Riboflavin_Biosynth_HTPR"/>
</dbReference>
<evidence type="ECO:0000256" key="7">
    <source>
        <dbReference type="ARBA" id="ARBA00022723"/>
    </source>
</evidence>
<comment type="pathway">
    <text evidence="3 15">Cofactor biosynthesis; riboflavin biosynthesis; 5-amino-6-(D-ribitylamino)uracil from GTP: step 3/4.</text>
</comment>
<dbReference type="Pfam" id="PF00383">
    <property type="entry name" value="dCMP_cyt_deam_1"/>
    <property type="match status" value="1"/>
</dbReference>
<comment type="cofactor">
    <cofactor evidence="15 18">
        <name>Zn(2+)</name>
        <dbReference type="ChEBI" id="CHEBI:29105"/>
    </cofactor>
    <text evidence="15 18">Binds 1 zinc ion.</text>
</comment>
<evidence type="ECO:0000256" key="18">
    <source>
        <dbReference type="PIRSR" id="PIRSR006769-3"/>
    </source>
</evidence>
<dbReference type="EC" id="3.5.4.26" evidence="15"/>
<feature type="binding site" evidence="17">
    <location>
        <position position="169"/>
    </location>
    <ligand>
        <name>NADP(+)</name>
        <dbReference type="ChEBI" id="CHEBI:58349"/>
    </ligand>
</feature>
<comment type="catalytic activity">
    <reaction evidence="13 15">
        <text>5-amino-6-(5-phospho-D-ribitylamino)uracil + NADP(+) = 5-amino-6-(5-phospho-D-ribosylamino)uracil + NADPH + H(+)</text>
        <dbReference type="Rhea" id="RHEA:17845"/>
        <dbReference type="ChEBI" id="CHEBI:15378"/>
        <dbReference type="ChEBI" id="CHEBI:57783"/>
        <dbReference type="ChEBI" id="CHEBI:58349"/>
        <dbReference type="ChEBI" id="CHEBI:58421"/>
        <dbReference type="ChEBI" id="CHEBI:58453"/>
        <dbReference type="EC" id="1.1.1.193"/>
    </reaction>
</comment>
<organism evidence="20 21">
    <name type="scientific">Aerococcus viridans</name>
    <dbReference type="NCBI Taxonomy" id="1377"/>
    <lineage>
        <taxon>Bacteria</taxon>
        <taxon>Bacillati</taxon>
        <taxon>Bacillota</taxon>
        <taxon>Bacilli</taxon>
        <taxon>Lactobacillales</taxon>
        <taxon>Aerococcaceae</taxon>
        <taxon>Aerococcus</taxon>
    </lineage>
</organism>
<evidence type="ECO:0000256" key="8">
    <source>
        <dbReference type="ARBA" id="ARBA00022801"/>
    </source>
</evidence>
<gene>
    <name evidence="20" type="primary">ribD</name>
    <name evidence="20" type="ORF">A6J77_002585</name>
</gene>
<name>A0A2J9PLJ5_9LACT</name>
<dbReference type="PANTHER" id="PTHR38011:SF7">
    <property type="entry name" value="2,5-DIAMINO-6-RIBOSYLAMINO-4(3H)-PYRIMIDINONE 5'-PHOSPHATE REDUCTASE"/>
    <property type="match status" value="1"/>
</dbReference>
<keyword evidence="9 15" id="KW-0862">Zinc</keyword>
<dbReference type="NCBIfam" id="TIGR00227">
    <property type="entry name" value="ribD_Cterm"/>
    <property type="match status" value="1"/>
</dbReference>
<dbReference type="GO" id="GO:0008270">
    <property type="term" value="F:zinc ion binding"/>
    <property type="evidence" value="ECO:0007669"/>
    <property type="project" value="InterPro"/>
</dbReference>
<evidence type="ECO:0000256" key="4">
    <source>
        <dbReference type="ARBA" id="ARBA00005259"/>
    </source>
</evidence>
<feature type="binding site" evidence="17">
    <location>
        <position position="171"/>
    </location>
    <ligand>
        <name>NADP(+)</name>
        <dbReference type="ChEBI" id="CHEBI:58349"/>
    </ligand>
</feature>
<dbReference type="NCBIfam" id="TIGR00326">
    <property type="entry name" value="eubact_ribD"/>
    <property type="match status" value="1"/>
</dbReference>
<dbReference type="InterPro" id="IPR016193">
    <property type="entry name" value="Cytidine_deaminase-like"/>
</dbReference>
<feature type="active site" description="Proton donor" evidence="16">
    <location>
        <position position="50"/>
    </location>
</feature>
<feature type="binding site" evidence="17">
    <location>
        <position position="205"/>
    </location>
    <ligand>
        <name>substrate</name>
    </ligand>
</feature>
<dbReference type="GO" id="GO:0050661">
    <property type="term" value="F:NADP binding"/>
    <property type="evidence" value="ECO:0007669"/>
    <property type="project" value="InterPro"/>
</dbReference>
<dbReference type="AlphaFoldDB" id="A0A2J9PLJ5"/>
<dbReference type="InterPro" id="IPR002734">
    <property type="entry name" value="RibDG_C"/>
</dbReference>
<protein>
    <recommendedName>
        <fullName evidence="15">Riboflavin biosynthesis protein RibD</fullName>
    </recommendedName>
    <domain>
        <recommendedName>
            <fullName evidence="15">Diaminohydroxyphosphoribosylaminopyrimidine deaminase</fullName>
            <shortName evidence="15">DRAP deaminase</shortName>
            <ecNumber evidence="15">3.5.4.26</ecNumber>
        </recommendedName>
        <alternativeName>
            <fullName evidence="15">Riboflavin-specific deaminase</fullName>
        </alternativeName>
    </domain>
    <domain>
        <recommendedName>
            <fullName evidence="15">5-amino-6-(5-phosphoribosylamino)uracil reductase</fullName>
            <ecNumber evidence="15">1.1.1.193</ecNumber>
        </recommendedName>
        <alternativeName>
            <fullName evidence="15">HTP reductase</fullName>
        </alternativeName>
    </domain>
</protein>
<keyword evidence="7 15" id="KW-0479">Metal-binding</keyword>
<dbReference type="Proteomes" id="UP000192813">
    <property type="component" value="Unassembled WGS sequence"/>
</dbReference>
<evidence type="ECO:0000256" key="9">
    <source>
        <dbReference type="ARBA" id="ARBA00022833"/>
    </source>
</evidence>
<dbReference type="InterPro" id="IPR004794">
    <property type="entry name" value="Eubact_RibD"/>
</dbReference>
<feature type="binding site" evidence="18">
    <location>
        <position position="85"/>
    </location>
    <ligand>
        <name>Zn(2+)</name>
        <dbReference type="ChEBI" id="CHEBI:29105"/>
        <note>catalytic</note>
    </ligand>
</feature>
<dbReference type="PANTHER" id="PTHR38011">
    <property type="entry name" value="DIHYDROFOLATE REDUCTASE FAMILY PROTEIN (AFU_ORTHOLOGUE AFUA_8G06820)"/>
    <property type="match status" value="1"/>
</dbReference>
<dbReference type="GO" id="GO:0008703">
    <property type="term" value="F:5-amino-6-(5-phosphoribosylamino)uracil reductase activity"/>
    <property type="evidence" value="ECO:0007669"/>
    <property type="project" value="UniProtKB-EC"/>
</dbReference>
<evidence type="ECO:0000256" key="5">
    <source>
        <dbReference type="ARBA" id="ARBA00007417"/>
    </source>
</evidence>
<dbReference type="FunFam" id="3.40.140.10:FF:000025">
    <property type="entry name" value="Riboflavin biosynthesis protein RibD"/>
    <property type="match status" value="1"/>
</dbReference>
<feature type="binding site" evidence="17">
    <location>
        <position position="155"/>
    </location>
    <ligand>
        <name>NADP(+)</name>
        <dbReference type="ChEBI" id="CHEBI:58349"/>
    </ligand>
</feature>
<feature type="domain" description="CMP/dCMP-type deaminase" evidence="19">
    <location>
        <begin position="1"/>
        <end position="124"/>
    </location>
</feature>
<dbReference type="InterPro" id="IPR024072">
    <property type="entry name" value="DHFR-like_dom_sf"/>
</dbReference>
<proteinExistence type="inferred from homology"/>
<dbReference type="RefSeq" id="WP_083068008.1">
    <property type="nucleotide sequence ID" value="NZ_NBTM02000001.1"/>
</dbReference>
<dbReference type="PROSITE" id="PS00903">
    <property type="entry name" value="CYT_DCMP_DEAMINASES_1"/>
    <property type="match status" value="1"/>
</dbReference>
<evidence type="ECO:0000256" key="6">
    <source>
        <dbReference type="ARBA" id="ARBA00022619"/>
    </source>
</evidence>
<feature type="binding site" evidence="18">
    <location>
        <position position="48"/>
    </location>
    <ligand>
        <name>Zn(2+)</name>
        <dbReference type="ChEBI" id="CHEBI:29105"/>
        <note>catalytic</note>
    </ligand>
</feature>
<dbReference type="InterPro" id="IPR016192">
    <property type="entry name" value="APOBEC/CMP_deaminase_Zn-bd"/>
</dbReference>
<dbReference type="Gene3D" id="3.40.140.10">
    <property type="entry name" value="Cytidine Deaminase, domain 2"/>
    <property type="match status" value="1"/>
</dbReference>
<evidence type="ECO:0000256" key="16">
    <source>
        <dbReference type="PIRSR" id="PIRSR006769-1"/>
    </source>
</evidence>
<dbReference type="Gene3D" id="3.40.430.10">
    <property type="entry name" value="Dihydrofolate Reductase, subunit A"/>
    <property type="match status" value="1"/>
</dbReference>
<keyword evidence="11 15" id="KW-0560">Oxidoreductase</keyword>
<evidence type="ECO:0000256" key="3">
    <source>
        <dbReference type="ARBA" id="ARBA00004910"/>
    </source>
</evidence>
<feature type="binding site" evidence="17">
    <location>
        <position position="197"/>
    </location>
    <ligand>
        <name>NADP(+)</name>
        <dbReference type="ChEBI" id="CHEBI:58349"/>
    </ligand>
</feature>
<feature type="binding site" evidence="17">
    <location>
        <position position="185"/>
    </location>
    <ligand>
        <name>substrate</name>
    </ligand>
</feature>
<evidence type="ECO:0000256" key="14">
    <source>
        <dbReference type="ARBA" id="ARBA00049886"/>
    </source>
</evidence>
<evidence type="ECO:0000259" key="19">
    <source>
        <dbReference type="PROSITE" id="PS51747"/>
    </source>
</evidence>
<feature type="binding site" evidence="17">
    <location>
        <position position="201"/>
    </location>
    <ligand>
        <name>NADP(+)</name>
        <dbReference type="ChEBI" id="CHEBI:58349"/>
    </ligand>
</feature>
<feature type="binding site" evidence="17">
    <location>
        <position position="295"/>
    </location>
    <ligand>
        <name>substrate</name>
    </ligand>
</feature>
<dbReference type="GO" id="GO:0008835">
    <property type="term" value="F:diaminohydroxyphosphoribosylaminopyrimidine deaminase activity"/>
    <property type="evidence" value="ECO:0007669"/>
    <property type="project" value="UniProtKB-EC"/>
</dbReference>
<dbReference type="InterPro" id="IPR002125">
    <property type="entry name" value="CMP_dCMP_dom"/>
</dbReference>
<keyword evidence="6 15" id="KW-0686">Riboflavin biosynthesis</keyword>
<evidence type="ECO:0000256" key="2">
    <source>
        <dbReference type="ARBA" id="ARBA00004882"/>
    </source>
</evidence>
<comment type="function">
    <text evidence="1 15">Converts 2,5-diamino-6-(ribosylamino)-4(3h)-pyrimidinone 5'-phosphate into 5-amino-6-(ribosylamino)-2,4(1h,3h)-pyrimidinedione 5'-phosphate.</text>
</comment>
<dbReference type="CDD" id="cd01284">
    <property type="entry name" value="Riboflavin_deaminase-reductase"/>
    <property type="match status" value="1"/>
</dbReference>
<accession>A0A2J9PLJ5</accession>
<keyword evidence="8 15" id="KW-0378">Hydrolase</keyword>
<dbReference type="Pfam" id="PF01872">
    <property type="entry name" value="RibD_C"/>
    <property type="match status" value="1"/>
</dbReference>
<reference evidence="21" key="1">
    <citation type="submission" date="2017-12" db="EMBL/GenBank/DDBJ databases">
        <title>FDA dAtabase for Regulatory Grade micrObial Sequences (FDA-ARGOS): Supporting development and validation of Infectious Disease Dx tests.</title>
        <authorList>
            <person name="Hoffmann M."/>
            <person name="Allard M."/>
            <person name="Evans P."/>
            <person name="Brown E."/>
            <person name="Tallon L."/>
            <person name="Sadzewicz L."/>
            <person name="Sengamalay N."/>
            <person name="Ott S."/>
            <person name="Godinez A."/>
            <person name="Nagaraj S."/>
            <person name="Vavikolanu K."/>
            <person name="Aluvathingal J."/>
            <person name="Nadendla S."/>
            <person name="Sichtig H."/>
        </authorList>
    </citation>
    <scope>NUCLEOTIDE SEQUENCE [LARGE SCALE GENOMIC DNA]</scope>
    <source>
        <strain evidence="21">FDAARGOS_249</strain>
    </source>
</reference>
<comment type="pathway">
    <text evidence="2 15">Cofactor biosynthesis; riboflavin biosynthesis; 5-amino-6-(D-ribitylamino)uracil from GTP: step 2/4.</text>
</comment>
<evidence type="ECO:0000256" key="12">
    <source>
        <dbReference type="ARBA" id="ARBA00023268"/>
    </source>
</evidence>
<comment type="similarity">
    <text evidence="5 15">In the C-terminal section; belongs to the HTP reductase family.</text>
</comment>
<evidence type="ECO:0000313" key="21">
    <source>
        <dbReference type="Proteomes" id="UP000192813"/>
    </source>
</evidence>
<evidence type="ECO:0000256" key="13">
    <source>
        <dbReference type="ARBA" id="ARBA00049861"/>
    </source>
</evidence>
<keyword evidence="10 15" id="KW-0521">NADP</keyword>
<dbReference type="PIRSF" id="PIRSF006769">
    <property type="entry name" value="RibD"/>
    <property type="match status" value="1"/>
</dbReference>
<evidence type="ECO:0000256" key="17">
    <source>
        <dbReference type="PIRSR" id="PIRSR006769-2"/>
    </source>
</evidence>
<dbReference type="SUPFAM" id="SSF53597">
    <property type="entry name" value="Dihydrofolate reductase-like"/>
    <property type="match status" value="1"/>
</dbReference>
<feature type="binding site" evidence="17">
    <location>
        <begin position="297"/>
        <end position="303"/>
    </location>
    <ligand>
        <name>NADP(+)</name>
        <dbReference type="ChEBI" id="CHEBI:58349"/>
    </ligand>
</feature>
<evidence type="ECO:0000256" key="1">
    <source>
        <dbReference type="ARBA" id="ARBA00002151"/>
    </source>
</evidence>
<evidence type="ECO:0000256" key="11">
    <source>
        <dbReference type="ARBA" id="ARBA00023002"/>
    </source>
</evidence>
<dbReference type="GO" id="GO:0009231">
    <property type="term" value="P:riboflavin biosynthetic process"/>
    <property type="evidence" value="ECO:0007669"/>
    <property type="project" value="UniProtKB-UniPathway"/>
</dbReference>
<dbReference type="EMBL" id="NBTM02000001">
    <property type="protein sequence ID" value="PNL91177.1"/>
    <property type="molecule type" value="Genomic_DNA"/>
</dbReference>